<evidence type="ECO:0000313" key="4">
    <source>
        <dbReference type="Proteomes" id="UP001153365"/>
    </source>
</evidence>
<organism evidence="3 4">
    <name type="scientific">Phakopsora pachyrhizi</name>
    <name type="common">Asian soybean rust disease fungus</name>
    <dbReference type="NCBI Taxonomy" id="170000"/>
    <lineage>
        <taxon>Eukaryota</taxon>
        <taxon>Fungi</taxon>
        <taxon>Dikarya</taxon>
        <taxon>Basidiomycota</taxon>
        <taxon>Pucciniomycotina</taxon>
        <taxon>Pucciniomycetes</taxon>
        <taxon>Pucciniales</taxon>
        <taxon>Phakopsoraceae</taxon>
        <taxon>Phakopsora</taxon>
    </lineage>
</organism>
<dbReference type="PANTHER" id="PTHR46403">
    <property type="entry name" value="TP53-REGULATED INHIBITOR OF APOPTOSIS 1"/>
    <property type="match status" value="1"/>
</dbReference>
<dbReference type="InterPro" id="IPR007918">
    <property type="entry name" value="MDM35_apoptosis"/>
</dbReference>
<dbReference type="EMBL" id="CALTRL010000799">
    <property type="protein sequence ID" value="CAH7669708.1"/>
    <property type="molecule type" value="Genomic_DNA"/>
</dbReference>
<dbReference type="Proteomes" id="UP001153365">
    <property type="component" value="Unassembled WGS sequence"/>
</dbReference>
<reference evidence="3" key="1">
    <citation type="submission" date="2022-06" db="EMBL/GenBank/DDBJ databases">
        <authorList>
            <consortium name="SYNGENTA / RWTH Aachen University"/>
        </authorList>
    </citation>
    <scope>NUCLEOTIDE SEQUENCE</scope>
</reference>
<comment type="similarity">
    <text evidence="1">Belongs to the TRIAP1/MDM35 family.</text>
</comment>
<dbReference type="Pfam" id="PF05254">
    <property type="entry name" value="UPF0203"/>
    <property type="match status" value="1"/>
</dbReference>
<dbReference type="GO" id="GO:0005758">
    <property type="term" value="C:mitochondrial intermembrane space"/>
    <property type="evidence" value="ECO:0007669"/>
    <property type="project" value="TreeGrafter"/>
</dbReference>
<dbReference type="GO" id="GO:0045332">
    <property type="term" value="P:phospholipid translocation"/>
    <property type="evidence" value="ECO:0007669"/>
    <property type="project" value="TreeGrafter"/>
</dbReference>
<name>A0AAV0AQF0_PHAPC</name>
<dbReference type="GO" id="GO:1990050">
    <property type="term" value="F:phosphatidic acid transfer activity"/>
    <property type="evidence" value="ECO:0007669"/>
    <property type="project" value="TreeGrafter"/>
</dbReference>
<protein>
    <recommendedName>
        <fullName evidence="5">Mitochondrial distribution and morphology protein 35</fullName>
    </recommendedName>
</protein>
<evidence type="ECO:0000256" key="1">
    <source>
        <dbReference type="ARBA" id="ARBA00006196"/>
    </source>
</evidence>
<keyword evidence="2" id="KW-1015">Disulfide bond</keyword>
<proteinExistence type="inferred from homology"/>
<evidence type="ECO:0000313" key="3">
    <source>
        <dbReference type="EMBL" id="CAH7669708.1"/>
    </source>
</evidence>
<gene>
    <name evidence="3" type="ORF">PPACK8108_LOCUS4349</name>
</gene>
<accession>A0AAV0AQF0</accession>
<sequence>MDSMDPRCTPLKKTYDACFNQWFERYLKLSTTNDFRIGSDQSSSSMTNRQDQVKILNQSYGQYEKECGKDWEVYKTCLDATIRIRQLKPLLDASRKDDPLNETIRLESETRKPHQ</sequence>
<evidence type="ECO:0000256" key="2">
    <source>
        <dbReference type="ARBA" id="ARBA00023157"/>
    </source>
</evidence>
<keyword evidence="4" id="KW-1185">Reference proteome</keyword>
<dbReference type="PANTHER" id="PTHR46403:SF1">
    <property type="entry name" value="TP53-REGULATED INHIBITOR OF APOPTOSIS 1"/>
    <property type="match status" value="1"/>
</dbReference>
<dbReference type="GO" id="GO:0005829">
    <property type="term" value="C:cytosol"/>
    <property type="evidence" value="ECO:0007669"/>
    <property type="project" value="TreeGrafter"/>
</dbReference>
<dbReference type="GO" id="GO:0005634">
    <property type="term" value="C:nucleus"/>
    <property type="evidence" value="ECO:0007669"/>
    <property type="project" value="TreeGrafter"/>
</dbReference>
<dbReference type="AlphaFoldDB" id="A0AAV0AQF0"/>
<evidence type="ECO:0008006" key="5">
    <source>
        <dbReference type="Google" id="ProtNLM"/>
    </source>
</evidence>
<comment type="caution">
    <text evidence="3">The sequence shown here is derived from an EMBL/GenBank/DDBJ whole genome shotgun (WGS) entry which is preliminary data.</text>
</comment>